<feature type="domain" description="RNase H type-1" evidence="1">
    <location>
        <begin position="1"/>
        <end position="94"/>
    </location>
</feature>
<evidence type="ECO:0000259" key="1">
    <source>
        <dbReference type="PROSITE" id="PS50879"/>
    </source>
</evidence>
<organism evidence="2">
    <name type="scientific">Populus trichocarpa</name>
    <name type="common">Western balsam poplar</name>
    <name type="synonym">Populus balsamifera subsp. trichocarpa</name>
    <dbReference type="NCBI Taxonomy" id="3694"/>
    <lineage>
        <taxon>Eukaryota</taxon>
        <taxon>Viridiplantae</taxon>
        <taxon>Streptophyta</taxon>
        <taxon>Embryophyta</taxon>
        <taxon>Tracheophyta</taxon>
        <taxon>Spermatophyta</taxon>
        <taxon>Magnoliopsida</taxon>
        <taxon>eudicotyledons</taxon>
        <taxon>Gunneridae</taxon>
        <taxon>Pentapetalae</taxon>
        <taxon>rosids</taxon>
        <taxon>fabids</taxon>
        <taxon>Malpighiales</taxon>
        <taxon>Salicaceae</taxon>
        <taxon>Saliceae</taxon>
        <taxon>Populus</taxon>
    </lineage>
</organism>
<name>A0A3N7FMF0_POPTR</name>
<dbReference type="SUPFAM" id="SSF53098">
    <property type="entry name" value="Ribonuclease H-like"/>
    <property type="match status" value="1"/>
</dbReference>
<dbReference type="PANTHER" id="PTHR33033:SF90">
    <property type="entry name" value="RNASE H TYPE-1 DOMAIN-CONTAINING PROTEIN"/>
    <property type="match status" value="1"/>
</dbReference>
<dbReference type="PROSITE" id="PS50879">
    <property type="entry name" value="RNASE_H_1"/>
    <property type="match status" value="1"/>
</dbReference>
<dbReference type="InParanoid" id="A0A3N7FMF0"/>
<dbReference type="InterPro" id="IPR036397">
    <property type="entry name" value="RNaseH_sf"/>
</dbReference>
<sequence length="94" mass="10457">MECDGSSKGKLEPIRIGGVLRNHYGVVSQWILKSRNSNEAELLVVVKAIELSSSMDDFIGKKFLMESDSASVVNWMNKPSSTPWKSHDLFIKAS</sequence>
<reference evidence="2" key="2">
    <citation type="submission" date="2017-07" db="EMBL/GenBank/DDBJ databases">
        <title>WGS assembly of Populus trichocarpa.</title>
        <authorList>
            <person name="Tuskan G."/>
            <person name="Difazio S."/>
            <person name="Jansson S."/>
            <person name="Bohlmann J."/>
            <person name="Grigoriev I."/>
            <person name="Hellsten U."/>
            <person name="Putnam N."/>
            <person name="Ralph S."/>
            <person name="Rombauts S."/>
            <person name="Salamov A."/>
            <person name="Schein J."/>
            <person name="Sterck L."/>
            <person name="Aerts A."/>
            <person name="Bhalerao R."/>
            <person name="Bhalerao R."/>
            <person name="Blaudez D."/>
            <person name="Boerjan W."/>
            <person name="Brun A."/>
            <person name="Brunner A."/>
            <person name="Busov V."/>
            <person name="Campbell M."/>
            <person name="Carlson J."/>
            <person name="Chalot M."/>
            <person name="Chapman J."/>
            <person name="Chen G."/>
            <person name="Cooper D."/>
            <person name="Coutinho P."/>
            <person name="Couturier J."/>
            <person name="Covert S."/>
            <person name="Cronk Q."/>
            <person name="Cunningham R."/>
            <person name="Davis J."/>
            <person name="Degroeve S."/>
            <person name="Dejardin A."/>
            <person name="Depamphilis C."/>
            <person name="Detter J."/>
            <person name="Dirks B."/>
            <person name="Dubchak I."/>
            <person name="Duplessis S."/>
            <person name="Ehlting J."/>
            <person name="Ellis B."/>
            <person name="Gendler K."/>
            <person name="Goodstein D."/>
            <person name="Gribskov M."/>
            <person name="Grimwood J."/>
            <person name="Groover A."/>
            <person name="Gunter L."/>
            <person name="Hamberger B."/>
            <person name="Heinze B."/>
            <person name="Helariutta Y."/>
            <person name="Henrissat B."/>
            <person name="Holligan D."/>
            <person name="Holt R."/>
            <person name="Huang W."/>
            <person name="Islam-Faridi N."/>
            <person name="Jones S."/>
            <person name="Jones-Rhoades M."/>
            <person name="Jorgensen R."/>
            <person name="Joshi C."/>
            <person name="Kangasjarvi J."/>
            <person name="Karlsson J."/>
            <person name="Kelleher C."/>
            <person name="Kirkpatrick R."/>
            <person name="Kirst M."/>
            <person name="Kohler A."/>
            <person name="Kalluri U."/>
            <person name="Larimer F."/>
            <person name="Leebens-Mack J."/>
            <person name="Leple J."/>
            <person name="Locascio P."/>
            <person name="Lou Y."/>
            <person name="Lucas S."/>
            <person name="Martin F."/>
            <person name="Montanini B."/>
            <person name="Napoli C."/>
            <person name="Nelson D."/>
            <person name="Nelson C."/>
            <person name="Nieminen K."/>
            <person name="Nilsson O."/>
            <person name="Pereda V."/>
            <person name="Peter G."/>
            <person name="Philippe R."/>
            <person name="Pilate G."/>
            <person name="Poliakov A."/>
            <person name="Razumovskaya J."/>
            <person name="Richardson P."/>
            <person name="Rinaldi C."/>
            <person name="Ritland K."/>
            <person name="Rouze P."/>
            <person name="Ryaboy D."/>
            <person name="Schmutz J."/>
            <person name="Schrader J."/>
            <person name="Segerman B."/>
            <person name="Shin H."/>
            <person name="Siddiqui A."/>
            <person name="Sterky F."/>
            <person name="Terry A."/>
            <person name="Tsai C."/>
            <person name="Uberbacher E."/>
            <person name="Unneberg P."/>
            <person name="Vahala J."/>
            <person name="Wall K."/>
            <person name="Wessler S."/>
            <person name="Yang G."/>
            <person name="Yin T."/>
            <person name="Douglas C."/>
            <person name="Marra M."/>
            <person name="Sandberg G."/>
            <person name="Van De Peer Y."/>
            <person name="Rokhsar D."/>
        </authorList>
    </citation>
    <scope>NUCLEOTIDE SEQUENCE</scope>
    <source>
        <strain evidence="2">Nisqually-1</strain>
    </source>
</reference>
<evidence type="ECO:0000313" key="2">
    <source>
        <dbReference type="EMBL" id="RQO95250.1"/>
    </source>
</evidence>
<dbReference type="AlphaFoldDB" id="A0A3N7FMF0"/>
<reference evidence="2" key="1">
    <citation type="journal article" date="2006" name="Science">
        <title>The genome of black cottonwood, Populus trichocarpa (Torr. &amp; Gray).</title>
        <authorList>
            <person name="Tuskan G.A."/>
            <person name="Difazio S."/>
            <person name="Jansson S."/>
            <person name="Bohlmann J."/>
            <person name="Grigoriev I."/>
            <person name="Hellsten U."/>
            <person name="Putnam N."/>
            <person name="Ralph S."/>
            <person name="Rombauts S."/>
            <person name="Salamov A."/>
            <person name="Schein J."/>
            <person name="Sterck L."/>
            <person name="Aerts A."/>
            <person name="Bhalerao R.R."/>
            <person name="Bhalerao R.P."/>
            <person name="Blaudez D."/>
            <person name="Boerjan W."/>
            <person name="Brun A."/>
            <person name="Brunner A."/>
            <person name="Busov V."/>
            <person name="Campbell M."/>
            <person name="Carlson J."/>
            <person name="Chalot M."/>
            <person name="Chapman J."/>
            <person name="Chen G.L."/>
            <person name="Cooper D."/>
            <person name="Coutinho P.M."/>
            <person name="Couturier J."/>
            <person name="Covert S."/>
            <person name="Cronk Q."/>
            <person name="Cunningham R."/>
            <person name="Davis J."/>
            <person name="Degroeve S."/>
            <person name="Dejardin A."/>
            <person name="Depamphilis C."/>
            <person name="Detter J."/>
            <person name="Dirks B."/>
            <person name="Dubchak I."/>
            <person name="Duplessis S."/>
            <person name="Ehlting J."/>
            <person name="Ellis B."/>
            <person name="Gendler K."/>
            <person name="Goodstein D."/>
            <person name="Gribskov M."/>
            <person name="Grimwood J."/>
            <person name="Groover A."/>
            <person name="Gunter L."/>
            <person name="Hamberger B."/>
            <person name="Heinze B."/>
            <person name="Helariutta Y."/>
            <person name="Henrissat B."/>
            <person name="Holligan D."/>
            <person name="Holt R."/>
            <person name="Huang W."/>
            <person name="Islam-Faridi N."/>
            <person name="Jones S."/>
            <person name="Jones-Rhoades M."/>
            <person name="Jorgensen R."/>
            <person name="Joshi C."/>
            <person name="Kangasjarvi J."/>
            <person name="Karlsson J."/>
            <person name="Kelleher C."/>
            <person name="Kirkpatrick R."/>
            <person name="Kirst M."/>
            <person name="Kohler A."/>
            <person name="Kalluri U."/>
            <person name="Larimer F."/>
            <person name="Leebens-Mack J."/>
            <person name="Leple J.C."/>
            <person name="Locascio P."/>
            <person name="Lou Y."/>
            <person name="Lucas S."/>
            <person name="Martin F."/>
            <person name="Montanini B."/>
            <person name="Napoli C."/>
            <person name="Nelson D.R."/>
            <person name="Nelson C."/>
            <person name="Nieminen K."/>
            <person name="Nilsson O."/>
            <person name="Pereda V."/>
            <person name="Peter G."/>
            <person name="Philippe R."/>
            <person name="Pilate G."/>
            <person name="Poliakov A."/>
            <person name="Razumovskaya J."/>
            <person name="Richardson P."/>
            <person name="Rinaldi C."/>
            <person name="Ritland K."/>
            <person name="Rouze P."/>
            <person name="Ryaboy D."/>
            <person name="Schmutz J."/>
            <person name="Schrader J."/>
            <person name="Segerman B."/>
            <person name="Shin H."/>
            <person name="Siddiqui A."/>
            <person name="Sterky F."/>
            <person name="Terry A."/>
            <person name="Tsai C.J."/>
            <person name="Uberbacher E."/>
            <person name="Unneberg P."/>
            <person name="Vahala J."/>
            <person name="Wall K."/>
            <person name="Wessler S."/>
            <person name="Yang G."/>
            <person name="Yin T."/>
            <person name="Douglas C."/>
            <person name="Marra M."/>
            <person name="Sandberg G."/>
            <person name="Van de Peer Y."/>
            <person name="Rokhsar D."/>
        </authorList>
    </citation>
    <scope>NUCLEOTIDE SEQUENCE [LARGE SCALE GENOMIC DNA]</scope>
    <source>
        <strain evidence="2">Nisqually-1</strain>
    </source>
</reference>
<dbReference type="EMBL" id="KZ623646">
    <property type="protein sequence ID" value="RQO95250.1"/>
    <property type="molecule type" value="Genomic_DNA"/>
</dbReference>
<dbReference type="Pfam" id="PF13456">
    <property type="entry name" value="RVT_3"/>
    <property type="match status" value="1"/>
</dbReference>
<accession>A0A3N7FMF0</accession>
<dbReference type="GO" id="GO:0004523">
    <property type="term" value="F:RNA-DNA hybrid ribonuclease activity"/>
    <property type="evidence" value="ECO:0007669"/>
    <property type="project" value="InterPro"/>
</dbReference>
<dbReference type="InterPro" id="IPR002156">
    <property type="entry name" value="RNaseH_domain"/>
</dbReference>
<dbReference type="GO" id="GO:0003676">
    <property type="term" value="F:nucleic acid binding"/>
    <property type="evidence" value="ECO:0007669"/>
    <property type="project" value="InterPro"/>
</dbReference>
<gene>
    <name evidence="2" type="ORF">POPTR_T172043</name>
</gene>
<protein>
    <recommendedName>
        <fullName evidence="1">RNase H type-1 domain-containing protein</fullName>
    </recommendedName>
</protein>
<dbReference type="Gene3D" id="3.30.420.10">
    <property type="entry name" value="Ribonuclease H-like superfamily/Ribonuclease H"/>
    <property type="match status" value="1"/>
</dbReference>
<dbReference type="PANTHER" id="PTHR33033">
    <property type="entry name" value="POLYNUCLEOTIDYL TRANSFERASE, RIBONUCLEASE H-LIKE SUPERFAMILY PROTEIN-RELATED"/>
    <property type="match status" value="1"/>
</dbReference>
<dbReference type="InterPro" id="IPR044730">
    <property type="entry name" value="RNase_H-like_dom_plant"/>
</dbReference>
<proteinExistence type="predicted"/>
<dbReference type="CDD" id="cd06222">
    <property type="entry name" value="RNase_H_like"/>
    <property type="match status" value="1"/>
</dbReference>
<dbReference type="InterPro" id="IPR012337">
    <property type="entry name" value="RNaseH-like_sf"/>
</dbReference>